<feature type="compositionally biased region" description="Acidic residues" evidence="1">
    <location>
        <begin position="51"/>
        <end position="65"/>
    </location>
</feature>
<comment type="caution">
    <text evidence="2">The sequence shown here is derived from an EMBL/GenBank/DDBJ whole genome shotgun (WGS) entry which is preliminary data.</text>
</comment>
<proteinExistence type="predicted"/>
<gene>
    <name evidence="2" type="ORF">PDE001_LOCUS10742</name>
</gene>
<protein>
    <submittedName>
        <fullName evidence="2">Uncharacterized protein</fullName>
    </submittedName>
</protein>
<feature type="region of interest" description="Disordered" evidence="1">
    <location>
        <begin position="1"/>
        <end position="70"/>
    </location>
</feature>
<dbReference type="AlphaFoldDB" id="A0AAV0VAZ1"/>
<name>A0AAV0VAZ1_9STRA</name>
<feature type="compositionally biased region" description="Polar residues" evidence="1">
    <location>
        <begin position="37"/>
        <end position="48"/>
    </location>
</feature>
<evidence type="ECO:0000313" key="2">
    <source>
        <dbReference type="EMBL" id="CAI5745693.1"/>
    </source>
</evidence>
<dbReference type="EMBL" id="CANTFM010002306">
    <property type="protein sequence ID" value="CAI5745693.1"/>
    <property type="molecule type" value="Genomic_DNA"/>
</dbReference>
<evidence type="ECO:0000313" key="3">
    <source>
        <dbReference type="Proteomes" id="UP001162029"/>
    </source>
</evidence>
<feature type="compositionally biased region" description="Basic and acidic residues" evidence="1">
    <location>
        <begin position="1"/>
        <end position="18"/>
    </location>
</feature>
<sequence length="176" mass="18912">MVRSSRDDMTKESKHDSPKFSNLLHAASHSFGEKDSTNTWLSENPSTSETDYGDEHDGDEEDAAVEEPLNVNNADNVCRSPGCRKAARSRGRCPTHGGGTHCNIQGCMKYVVSGGLCVGHGGGRRCLNKAAASMWLPVGYVGHTEVDGVVKFQIARVVPKAEVCATFMEAEDVVNA</sequence>
<organism evidence="2 3">
    <name type="scientific">Peronospora destructor</name>
    <dbReference type="NCBI Taxonomy" id="86335"/>
    <lineage>
        <taxon>Eukaryota</taxon>
        <taxon>Sar</taxon>
        <taxon>Stramenopiles</taxon>
        <taxon>Oomycota</taxon>
        <taxon>Peronosporomycetes</taxon>
        <taxon>Peronosporales</taxon>
        <taxon>Peronosporaceae</taxon>
        <taxon>Peronospora</taxon>
    </lineage>
</organism>
<accession>A0AAV0VAZ1</accession>
<keyword evidence="3" id="KW-1185">Reference proteome</keyword>
<dbReference type="Proteomes" id="UP001162029">
    <property type="component" value="Unassembled WGS sequence"/>
</dbReference>
<dbReference type="PANTHER" id="PTHR31827">
    <property type="entry name" value="EMB|CAB89363.1"/>
    <property type="match status" value="1"/>
</dbReference>
<evidence type="ECO:0000256" key="1">
    <source>
        <dbReference type="SAM" id="MobiDB-lite"/>
    </source>
</evidence>
<reference evidence="2" key="1">
    <citation type="submission" date="2022-12" db="EMBL/GenBank/DDBJ databases">
        <authorList>
            <person name="Webb A."/>
        </authorList>
    </citation>
    <scope>NUCLEOTIDE SEQUENCE</scope>
    <source>
        <strain evidence="2">Pd1</strain>
    </source>
</reference>
<dbReference type="PANTHER" id="PTHR31827:SF1">
    <property type="entry name" value="EMB|CAB89363.1"/>
    <property type="match status" value="1"/>
</dbReference>